<proteinExistence type="predicted"/>
<dbReference type="RefSeq" id="WP_064956067.1">
    <property type="nucleotide sequence ID" value="NZ_LZEM01000018.1"/>
</dbReference>
<sequence>MHYTAEVEVARRVDLTEDEVDAAMTALAEYAPALGVTPRGHQSARMTFPAASITQAATTAAHVAANALGGEVIRVEVMSEHEADLRIDEVPVPELLSTGEAAELLGVSQQRVRQLIAEGKLASYRVGERAIALSRGEVEAARDRRAA</sequence>
<evidence type="ECO:0000313" key="3">
    <source>
        <dbReference type="Proteomes" id="UP000093918"/>
    </source>
</evidence>
<accession>A0ABX2WIB8</accession>
<dbReference type="Proteomes" id="UP000093918">
    <property type="component" value="Unassembled WGS sequence"/>
</dbReference>
<dbReference type="EMBL" id="LZEM01000018">
    <property type="protein sequence ID" value="OAZ40961.1"/>
    <property type="molecule type" value="Genomic_DNA"/>
</dbReference>
<organism evidence="2 3">
    <name type="scientific">Microbacterium arborescens</name>
    <dbReference type="NCBI Taxonomy" id="33883"/>
    <lineage>
        <taxon>Bacteria</taxon>
        <taxon>Bacillati</taxon>
        <taxon>Actinomycetota</taxon>
        <taxon>Actinomycetes</taxon>
        <taxon>Micrococcales</taxon>
        <taxon>Microbacteriaceae</taxon>
        <taxon>Microbacterium</taxon>
    </lineage>
</organism>
<comment type="caution">
    <text evidence="2">The sequence shown here is derived from an EMBL/GenBank/DDBJ whole genome shotgun (WGS) entry which is preliminary data.</text>
</comment>
<dbReference type="Pfam" id="PF12728">
    <property type="entry name" value="HTH_17"/>
    <property type="match status" value="1"/>
</dbReference>
<dbReference type="InterPro" id="IPR010093">
    <property type="entry name" value="SinI_DNA-bd"/>
</dbReference>
<feature type="domain" description="Helix-turn-helix" evidence="1">
    <location>
        <begin position="95"/>
        <end position="141"/>
    </location>
</feature>
<name>A0ABX2WIB8_9MICO</name>
<evidence type="ECO:0000313" key="2">
    <source>
        <dbReference type="EMBL" id="OAZ40961.1"/>
    </source>
</evidence>
<evidence type="ECO:0000259" key="1">
    <source>
        <dbReference type="Pfam" id="PF12728"/>
    </source>
</evidence>
<dbReference type="NCBIfam" id="TIGR01764">
    <property type="entry name" value="excise"/>
    <property type="match status" value="1"/>
</dbReference>
<protein>
    <recommendedName>
        <fullName evidence="1">Helix-turn-helix domain-containing protein</fullName>
    </recommendedName>
</protein>
<keyword evidence="3" id="KW-1185">Reference proteome</keyword>
<reference evidence="3" key="1">
    <citation type="submission" date="2016-06" db="EMBL/GenBank/DDBJ databases">
        <title>Genome sequencing of cellulolytic organisms.</title>
        <authorList>
            <person name="Bohra V."/>
            <person name="Dafale N.A."/>
            <person name="Purohit H.J."/>
        </authorList>
    </citation>
    <scope>NUCLEOTIDE SEQUENCE [LARGE SCALE GENOMIC DNA]</scope>
    <source>
        <strain evidence="3">ND21</strain>
    </source>
</reference>
<dbReference type="InterPro" id="IPR041657">
    <property type="entry name" value="HTH_17"/>
</dbReference>
<gene>
    <name evidence="2" type="ORF">A9Z40_03195</name>
</gene>